<dbReference type="Gene3D" id="1.10.340.70">
    <property type="match status" value="1"/>
</dbReference>
<evidence type="ECO:0000313" key="5">
    <source>
        <dbReference type="Proteomes" id="UP000030764"/>
    </source>
</evidence>
<protein>
    <recommendedName>
        <fullName evidence="1">RNA-directed DNA polymerase</fullName>
        <ecNumber evidence="1">2.7.7.49</ecNumber>
    </recommendedName>
</protein>
<evidence type="ECO:0000256" key="1">
    <source>
        <dbReference type="ARBA" id="ARBA00012493"/>
    </source>
</evidence>
<dbReference type="InterPro" id="IPR041588">
    <property type="entry name" value="Integrase_H2C2"/>
</dbReference>
<dbReference type="InterPro" id="IPR050951">
    <property type="entry name" value="Retrovirus_Pol_polyprotein"/>
</dbReference>
<evidence type="ECO:0000313" key="3">
    <source>
        <dbReference type="EMBL" id="KFD50242.1"/>
    </source>
</evidence>
<dbReference type="GO" id="GO:0003964">
    <property type="term" value="F:RNA-directed DNA polymerase activity"/>
    <property type="evidence" value="ECO:0007669"/>
    <property type="project" value="UniProtKB-EC"/>
</dbReference>
<proteinExistence type="predicted"/>
<name>A0A085NBS9_9BILA</name>
<organism evidence="4">
    <name type="scientific">Trichuris suis</name>
    <name type="common">pig whipworm</name>
    <dbReference type="NCBI Taxonomy" id="68888"/>
    <lineage>
        <taxon>Eukaryota</taxon>
        <taxon>Metazoa</taxon>
        <taxon>Ecdysozoa</taxon>
        <taxon>Nematoda</taxon>
        <taxon>Enoplea</taxon>
        <taxon>Dorylaimia</taxon>
        <taxon>Trichinellida</taxon>
        <taxon>Trichuridae</taxon>
        <taxon>Trichuris</taxon>
    </lineage>
</organism>
<dbReference type="Proteomes" id="UP000030764">
    <property type="component" value="Unassembled WGS sequence"/>
</dbReference>
<dbReference type="PANTHER" id="PTHR37984:SF12">
    <property type="entry name" value="RIBONUCLEASE H"/>
    <property type="match status" value="1"/>
</dbReference>
<evidence type="ECO:0000259" key="2">
    <source>
        <dbReference type="Pfam" id="PF17921"/>
    </source>
</evidence>
<dbReference type="EMBL" id="KL363256">
    <property type="protein sequence ID" value="KFD50242.1"/>
    <property type="molecule type" value="Genomic_DNA"/>
</dbReference>
<gene>
    <name evidence="3" type="ORF">M513_08870</name>
    <name evidence="4" type="ORF">M514_08870</name>
</gene>
<dbReference type="EMBL" id="KL367519">
    <property type="protein sequence ID" value="KFD66925.1"/>
    <property type="molecule type" value="Genomic_DNA"/>
</dbReference>
<feature type="domain" description="Integrase zinc-binding" evidence="2">
    <location>
        <begin position="139"/>
        <end position="180"/>
    </location>
</feature>
<dbReference type="Proteomes" id="UP000030758">
    <property type="component" value="Unassembled WGS sequence"/>
</dbReference>
<accession>A0A085NBS9</accession>
<keyword evidence="5" id="KW-1185">Reference proteome</keyword>
<dbReference type="Pfam" id="PF17921">
    <property type="entry name" value="Integrase_H2C2"/>
    <property type="match status" value="1"/>
</dbReference>
<evidence type="ECO:0000313" key="4">
    <source>
        <dbReference type="EMBL" id="KFD66925.1"/>
    </source>
</evidence>
<sequence length="180" mass="20612">MLRRRLFLMAYDVNLIYRSGKTMGNTDGLSRLRLPTNEVGGDSPSEKFAIDPLFVDVLMMGTESEDDMGEVKQPDANTVAKVTRKDPVLSSVLHWVLRRWPSLAQGDQFTQFVKRREELPAARGCLLRGSRVIMSRVIIPRKLQRSILEVLHYAHPGMARMKALTRSYVWSPRIDNEIEQ</sequence>
<dbReference type="PANTHER" id="PTHR37984">
    <property type="entry name" value="PROTEIN CBG26694"/>
    <property type="match status" value="1"/>
</dbReference>
<reference evidence="4 5" key="1">
    <citation type="journal article" date="2014" name="Nat. Genet.">
        <title>Genome and transcriptome of the porcine whipworm Trichuris suis.</title>
        <authorList>
            <person name="Jex A.R."/>
            <person name="Nejsum P."/>
            <person name="Schwarz E.M."/>
            <person name="Hu L."/>
            <person name="Young N.D."/>
            <person name="Hall R.S."/>
            <person name="Korhonen P.K."/>
            <person name="Liao S."/>
            <person name="Thamsborg S."/>
            <person name="Xia J."/>
            <person name="Xu P."/>
            <person name="Wang S."/>
            <person name="Scheerlinck J.P."/>
            <person name="Hofmann A."/>
            <person name="Sternberg P.W."/>
            <person name="Wang J."/>
            <person name="Gasser R.B."/>
        </authorList>
    </citation>
    <scope>NUCLEOTIDE SEQUENCE [LARGE SCALE GENOMIC DNA]</scope>
    <source>
        <strain evidence="4">DCEP-RM93F</strain>
        <strain evidence="3">DCEP-RM93M</strain>
    </source>
</reference>
<dbReference type="AlphaFoldDB" id="A0A085NBS9"/>
<dbReference type="EC" id="2.7.7.49" evidence="1"/>